<dbReference type="RefSeq" id="WP_194506263.1">
    <property type="nucleotide sequence ID" value="NZ_JADILU010000001.1"/>
</dbReference>
<proteinExistence type="predicted"/>
<accession>A0ABW5ZY75</accession>
<sequence>MTDFRKHYQNLTIEKLVTVIEEPHRYKLKVINYCKKLLADKNQPIEAQKDIAKLVFKKRFFNYFRNGGHWTDESIIETSFFLNKNELNLCYNLAKEEYEKYISGATRGMPC</sequence>
<reference evidence="2" key="1">
    <citation type="journal article" date="2019" name="Int. J. Syst. Evol. Microbiol.">
        <title>The Global Catalogue of Microorganisms (GCM) 10K type strain sequencing project: providing services to taxonomists for standard genome sequencing and annotation.</title>
        <authorList>
            <consortium name="The Broad Institute Genomics Platform"/>
            <consortium name="The Broad Institute Genome Sequencing Center for Infectious Disease"/>
            <person name="Wu L."/>
            <person name="Ma J."/>
        </authorList>
    </citation>
    <scope>NUCLEOTIDE SEQUENCE [LARGE SCALE GENOMIC DNA]</scope>
    <source>
        <strain evidence="2">KCTC 32514</strain>
    </source>
</reference>
<comment type="caution">
    <text evidence="1">The sequence shown here is derived from an EMBL/GenBank/DDBJ whole genome shotgun (WGS) entry which is preliminary data.</text>
</comment>
<organism evidence="1 2">
    <name type="scientific">Psychroserpens luteus</name>
    <dbReference type="NCBI Taxonomy" id="1434066"/>
    <lineage>
        <taxon>Bacteria</taxon>
        <taxon>Pseudomonadati</taxon>
        <taxon>Bacteroidota</taxon>
        <taxon>Flavobacteriia</taxon>
        <taxon>Flavobacteriales</taxon>
        <taxon>Flavobacteriaceae</taxon>
        <taxon>Psychroserpens</taxon>
    </lineage>
</organism>
<gene>
    <name evidence="1" type="ORF">ACFS29_14600</name>
</gene>
<dbReference type="Proteomes" id="UP001597548">
    <property type="component" value="Unassembled WGS sequence"/>
</dbReference>
<name>A0ABW5ZY75_9FLAO</name>
<keyword evidence="2" id="KW-1185">Reference proteome</keyword>
<protein>
    <submittedName>
        <fullName evidence="1">Uncharacterized protein</fullName>
    </submittedName>
</protein>
<dbReference type="EMBL" id="JBHUOS010000010">
    <property type="protein sequence ID" value="MFD2916881.1"/>
    <property type="molecule type" value="Genomic_DNA"/>
</dbReference>
<evidence type="ECO:0000313" key="2">
    <source>
        <dbReference type="Proteomes" id="UP001597548"/>
    </source>
</evidence>
<evidence type="ECO:0000313" key="1">
    <source>
        <dbReference type="EMBL" id="MFD2916881.1"/>
    </source>
</evidence>